<name>A0A3B1JCG0_ASTMX</name>
<organism evidence="2 3">
    <name type="scientific">Astyanax mexicanus</name>
    <name type="common">Blind cave fish</name>
    <name type="synonym">Astyanax fasciatus mexicanus</name>
    <dbReference type="NCBI Taxonomy" id="7994"/>
    <lineage>
        <taxon>Eukaryota</taxon>
        <taxon>Metazoa</taxon>
        <taxon>Chordata</taxon>
        <taxon>Craniata</taxon>
        <taxon>Vertebrata</taxon>
        <taxon>Euteleostomi</taxon>
        <taxon>Actinopterygii</taxon>
        <taxon>Neopterygii</taxon>
        <taxon>Teleostei</taxon>
        <taxon>Ostariophysi</taxon>
        <taxon>Characiformes</taxon>
        <taxon>Characoidei</taxon>
        <taxon>Acestrorhamphidae</taxon>
        <taxon>Acestrorhamphinae</taxon>
        <taxon>Astyanax</taxon>
    </lineage>
</organism>
<feature type="compositionally biased region" description="Basic and acidic residues" evidence="1">
    <location>
        <begin position="1"/>
        <end position="10"/>
    </location>
</feature>
<dbReference type="AlphaFoldDB" id="A0A3B1JCG0"/>
<protein>
    <submittedName>
        <fullName evidence="2">Uncharacterized protein</fullName>
    </submittedName>
</protein>
<reference evidence="3" key="1">
    <citation type="submission" date="2013-03" db="EMBL/GenBank/DDBJ databases">
        <authorList>
            <person name="Jeffery W."/>
            <person name="Warren W."/>
            <person name="Wilson R.K."/>
        </authorList>
    </citation>
    <scope>NUCLEOTIDE SEQUENCE</scope>
    <source>
        <strain evidence="3">female</strain>
    </source>
</reference>
<evidence type="ECO:0000313" key="2">
    <source>
        <dbReference type="Ensembl" id="ENSAMXP00000039530.1"/>
    </source>
</evidence>
<feature type="compositionally biased region" description="Polar residues" evidence="1">
    <location>
        <begin position="11"/>
        <end position="20"/>
    </location>
</feature>
<keyword evidence="3" id="KW-1185">Reference proteome</keyword>
<reference evidence="2" key="3">
    <citation type="submission" date="2025-08" db="UniProtKB">
        <authorList>
            <consortium name="Ensembl"/>
        </authorList>
    </citation>
    <scope>IDENTIFICATION</scope>
</reference>
<dbReference type="Ensembl" id="ENSAMXT00000052426.1">
    <property type="protein sequence ID" value="ENSAMXP00000039530.1"/>
    <property type="gene ID" value="ENSAMXG00000038139.1"/>
</dbReference>
<reference evidence="3" key="2">
    <citation type="journal article" date="2014" name="Nat. Commun.">
        <title>The cavefish genome reveals candidate genes for eye loss.</title>
        <authorList>
            <person name="McGaugh S.E."/>
            <person name="Gross J.B."/>
            <person name="Aken B."/>
            <person name="Blin M."/>
            <person name="Borowsky R."/>
            <person name="Chalopin D."/>
            <person name="Hinaux H."/>
            <person name="Jeffery W.R."/>
            <person name="Keene A."/>
            <person name="Ma L."/>
            <person name="Minx P."/>
            <person name="Murphy D."/>
            <person name="O'Quin K.E."/>
            <person name="Retaux S."/>
            <person name="Rohner N."/>
            <person name="Searle S.M."/>
            <person name="Stahl B.A."/>
            <person name="Tabin C."/>
            <person name="Volff J.N."/>
            <person name="Yoshizawa M."/>
            <person name="Warren W.C."/>
        </authorList>
    </citation>
    <scope>NUCLEOTIDE SEQUENCE [LARGE SCALE GENOMIC DNA]</scope>
    <source>
        <strain evidence="3">female</strain>
    </source>
</reference>
<dbReference type="Proteomes" id="UP000018467">
    <property type="component" value="Unassembled WGS sequence"/>
</dbReference>
<feature type="region of interest" description="Disordered" evidence="1">
    <location>
        <begin position="1"/>
        <end position="20"/>
    </location>
</feature>
<sequence length="51" mass="5876">MQEATKEHRTTSMNPSCQQGTVQAGGDSIIFKYMTSSYLNIHKFIFLLQHR</sequence>
<evidence type="ECO:0000256" key="1">
    <source>
        <dbReference type="SAM" id="MobiDB-lite"/>
    </source>
</evidence>
<reference evidence="2" key="4">
    <citation type="submission" date="2025-09" db="UniProtKB">
        <authorList>
            <consortium name="Ensembl"/>
        </authorList>
    </citation>
    <scope>IDENTIFICATION</scope>
</reference>
<proteinExistence type="predicted"/>
<evidence type="ECO:0000313" key="3">
    <source>
        <dbReference type="Proteomes" id="UP000018467"/>
    </source>
</evidence>
<accession>A0A3B1JCG0</accession>
<dbReference type="InParanoid" id="A0A3B1JCG0"/>